<name>A0ACC3ZJZ6_COLTU</name>
<proteinExistence type="predicted"/>
<comment type="caution">
    <text evidence="1">The sequence shown here is derived from an EMBL/GenBank/DDBJ whole genome shotgun (WGS) entry which is preliminary data.</text>
</comment>
<protein>
    <submittedName>
        <fullName evidence="1">Voltage-gated chloride channel</fullName>
    </submittedName>
</protein>
<accession>A0ACC3ZJZ6</accession>
<sequence length="844" mass="93495">MTSRSTSFSHSPQRFRRPSISSRLSFAVSNAEQEDEDDGNEGGDSAAPTERRQQHQIEEEIAEIKRYEDFTTIDWVQDAAREQARRKLRRRRRAGMLDNGQAGWRSRLRESYDAAQGWLVVTLIGITIGLNAAFLNIITEWLSDIKMGYCTTAFYLNENFCCWGEDNGCAAWHKWTGFGPINYLLYILFGTFFAFTSATLVKSFAPYAAGSGISEIKCIIAGFVMKGFLGFWTLLIKSVCLPLAIASGLSVGKEGPSVHYAVCTGNVISRLFDKYRRNAAKTREILSACAAAGVAVAFGSPIGGVLFSLEEMSSYFPLKTLWRSYFCALVATAVLAAMNPFRTGQLVMFQVHYDRSWHFFEVVFYIILGIFGGLYGAFVIKWNLRAQAFRKKYLSKYAIAEATILAAGTAIICYPNVFLRIDMTESMEILFLECEGAEDYHGLCEPDQKLKNVLSLVIATILRILLVIISYGCKVPAGIFVPSMAIGASFGRTVGIIVQAIHEANPTSAFFAACKPDEPCITPGTYAFLGAAAALSGIMHITVSVVVIMFELTGALTYILPTMIVVGVTKIVSELFGKGGIADRMIWFSGFPFLDNKEEHNFGVPVSEVMRTEVTSLPVNGMIFSQLENLLKEDKYQGFPIVEDENSKILVGYIGRTELRYAIDRMKRERPINPDARCSFSPPRTLSVVSPITPTVSSFSDSMSSSSVDFSRYIDSTPVTAHPRLPLETVMELFRKIGPRVVLIEYHGRLSGLVTVKDCLKYQFTAEHAENPRDDSFAESQEKIWSAMRRAAGWVSDKVSTASGGRIRLSFDERRSPGVRPPGAQILDGDEDVADDGAVELENR</sequence>
<evidence type="ECO:0000313" key="1">
    <source>
        <dbReference type="EMBL" id="KAL0944456.1"/>
    </source>
</evidence>
<keyword evidence="2" id="KW-1185">Reference proteome</keyword>
<evidence type="ECO:0000313" key="2">
    <source>
        <dbReference type="Proteomes" id="UP000805649"/>
    </source>
</evidence>
<gene>
    <name evidence="1" type="ORF">CTRU02_202343</name>
</gene>
<dbReference type="Proteomes" id="UP000805649">
    <property type="component" value="Unassembled WGS sequence"/>
</dbReference>
<dbReference type="EMBL" id="VUJX02000001">
    <property type="protein sequence ID" value="KAL0944456.1"/>
    <property type="molecule type" value="Genomic_DNA"/>
</dbReference>
<organism evidence="1 2">
    <name type="scientific">Colletotrichum truncatum</name>
    <name type="common">Anthracnose fungus</name>
    <name type="synonym">Colletotrichum capsici</name>
    <dbReference type="NCBI Taxonomy" id="5467"/>
    <lineage>
        <taxon>Eukaryota</taxon>
        <taxon>Fungi</taxon>
        <taxon>Dikarya</taxon>
        <taxon>Ascomycota</taxon>
        <taxon>Pezizomycotina</taxon>
        <taxon>Sordariomycetes</taxon>
        <taxon>Hypocreomycetidae</taxon>
        <taxon>Glomerellales</taxon>
        <taxon>Glomerellaceae</taxon>
        <taxon>Colletotrichum</taxon>
        <taxon>Colletotrichum truncatum species complex</taxon>
    </lineage>
</organism>
<reference evidence="1 2" key="1">
    <citation type="journal article" date="2020" name="Phytopathology">
        <title>Genome Sequence Resources of Colletotrichum truncatum, C. plurivorum, C. musicola, and C. sojae: Four Species Pathogenic to Soybean (Glycine max).</title>
        <authorList>
            <person name="Rogerio F."/>
            <person name="Boufleur T.R."/>
            <person name="Ciampi-Guillardi M."/>
            <person name="Sukno S.A."/>
            <person name="Thon M.R."/>
            <person name="Massola Junior N.S."/>
            <person name="Baroncelli R."/>
        </authorList>
    </citation>
    <scope>NUCLEOTIDE SEQUENCE [LARGE SCALE GENOMIC DNA]</scope>
    <source>
        <strain evidence="1 2">CMES1059</strain>
    </source>
</reference>